<dbReference type="AlphaFoldDB" id="A0A564Y6Y9"/>
<name>A0A564Y6Y9_HYMDI</name>
<organism evidence="1 2">
    <name type="scientific">Hymenolepis diminuta</name>
    <name type="common">Rat tapeworm</name>
    <dbReference type="NCBI Taxonomy" id="6216"/>
    <lineage>
        <taxon>Eukaryota</taxon>
        <taxon>Metazoa</taxon>
        <taxon>Spiralia</taxon>
        <taxon>Lophotrochozoa</taxon>
        <taxon>Platyhelminthes</taxon>
        <taxon>Cestoda</taxon>
        <taxon>Eucestoda</taxon>
        <taxon>Cyclophyllidea</taxon>
        <taxon>Hymenolepididae</taxon>
        <taxon>Hymenolepis</taxon>
    </lineage>
</organism>
<evidence type="ECO:0000313" key="1">
    <source>
        <dbReference type="EMBL" id="VUZ43052.1"/>
    </source>
</evidence>
<reference evidence="1 2" key="1">
    <citation type="submission" date="2019-07" db="EMBL/GenBank/DDBJ databases">
        <authorList>
            <person name="Jastrzebski P J."/>
            <person name="Paukszto L."/>
            <person name="Jastrzebski P J."/>
        </authorList>
    </citation>
    <scope>NUCLEOTIDE SEQUENCE [LARGE SCALE GENOMIC DNA]</scope>
    <source>
        <strain evidence="1 2">WMS-il1</strain>
    </source>
</reference>
<evidence type="ECO:0008006" key="3">
    <source>
        <dbReference type="Google" id="ProtNLM"/>
    </source>
</evidence>
<dbReference type="EMBL" id="CABIJS010000111">
    <property type="protein sequence ID" value="VUZ43052.1"/>
    <property type="molecule type" value="Genomic_DNA"/>
</dbReference>
<keyword evidence="2" id="KW-1185">Reference proteome</keyword>
<gene>
    <name evidence="1" type="ORF">WMSIL1_LOCUS4072</name>
</gene>
<sequence>MVNLRNRAILITSDASHIEMEKAHWFRHQEQNYLIVDKSDMMHNLAVLITLILSATRVSGYYTLTGDTRMVKGKVDEAFNYKTTLPGNYAYFISGIHNISLEHGDCSSPFFTCKYNLVDDTTMTVHMEGYMSWGLKWVTFFGADLVPISVVFFVDDIWNDLAGGSIQPQYSVPLIVSAKGLHTVSITSCSIFSTTAKLTLSLDRNNVMYYSTETKNLTDKRAEFPQLLNVEIRNILLHKVATVTIEKKHDIDFYSCKTGNYYITHTIDWTF</sequence>
<protein>
    <recommendedName>
        <fullName evidence="3">DUF5727 domain-containing protein</fullName>
    </recommendedName>
</protein>
<dbReference type="Proteomes" id="UP000321570">
    <property type="component" value="Unassembled WGS sequence"/>
</dbReference>
<proteinExistence type="predicted"/>
<evidence type="ECO:0000313" key="2">
    <source>
        <dbReference type="Proteomes" id="UP000321570"/>
    </source>
</evidence>
<accession>A0A564Y6Y9</accession>